<dbReference type="GO" id="GO:0016614">
    <property type="term" value="F:oxidoreductase activity, acting on CH-OH group of donors"/>
    <property type="evidence" value="ECO:0007669"/>
    <property type="project" value="InterPro"/>
</dbReference>
<dbReference type="Proteomes" id="UP000226420">
    <property type="component" value="Unassembled WGS sequence"/>
</dbReference>
<feature type="domain" description="Cytochrome c" evidence="12">
    <location>
        <begin position="288"/>
        <end position="377"/>
    </location>
</feature>
<organism evidence="13 14">
    <name type="scientific">Pragia fontium DSM 5563 = ATCC 49100</name>
    <dbReference type="NCBI Taxonomy" id="1122977"/>
    <lineage>
        <taxon>Bacteria</taxon>
        <taxon>Pseudomonadati</taxon>
        <taxon>Pseudomonadota</taxon>
        <taxon>Gammaproteobacteria</taxon>
        <taxon>Enterobacterales</taxon>
        <taxon>Budviciaceae</taxon>
        <taxon>Pragia</taxon>
    </lineage>
</organism>
<feature type="binding site" description="covalent" evidence="9">
    <location>
        <position position="304"/>
    </location>
    <ligand>
        <name>heme c</name>
        <dbReference type="ChEBI" id="CHEBI:61717"/>
        <label>3</label>
    </ligand>
</feature>
<evidence type="ECO:0000256" key="3">
    <source>
        <dbReference type="ARBA" id="ARBA00022617"/>
    </source>
</evidence>
<evidence type="ECO:0000256" key="2">
    <source>
        <dbReference type="ARBA" id="ARBA00022475"/>
    </source>
</evidence>
<keyword evidence="3 9" id="KW-0349">Heme</keyword>
<feature type="signal peptide" evidence="11">
    <location>
        <begin position="1"/>
        <end position="20"/>
    </location>
</feature>
<dbReference type="InterPro" id="IPR051459">
    <property type="entry name" value="Cytochrome_c-type_DH"/>
</dbReference>
<dbReference type="RefSeq" id="WP_074824871.1">
    <property type="nucleotide sequence ID" value="NZ_FOLW01000017.1"/>
</dbReference>
<feature type="domain" description="Cytochrome c" evidence="12">
    <location>
        <begin position="167"/>
        <end position="274"/>
    </location>
</feature>
<evidence type="ECO:0000256" key="8">
    <source>
        <dbReference type="ARBA" id="ARBA00023136"/>
    </source>
</evidence>
<evidence type="ECO:0000256" key="11">
    <source>
        <dbReference type="SAM" id="SignalP"/>
    </source>
</evidence>
<evidence type="ECO:0000256" key="5">
    <source>
        <dbReference type="ARBA" id="ARBA00022729"/>
    </source>
</evidence>
<dbReference type="PIRSF" id="PIRSF000018">
    <property type="entry name" value="Mb_ADH_cyt_c"/>
    <property type="match status" value="1"/>
</dbReference>
<dbReference type="InterPro" id="IPR036909">
    <property type="entry name" value="Cyt_c-like_dom_sf"/>
</dbReference>
<feature type="binding site" description="covalent" evidence="9">
    <location>
        <position position="185"/>
    </location>
    <ligand>
        <name>heme c</name>
        <dbReference type="ChEBI" id="CHEBI:61717"/>
        <label>2</label>
    </ligand>
</feature>
<dbReference type="InterPro" id="IPR009056">
    <property type="entry name" value="Cyt_c-like_dom"/>
</dbReference>
<dbReference type="InterPro" id="IPR014353">
    <property type="entry name" value="Membr-bd_ADH_cyt_c"/>
</dbReference>
<feature type="binding site" description="covalent" evidence="9">
    <location>
        <position position="182"/>
    </location>
    <ligand>
        <name>heme c</name>
        <dbReference type="ChEBI" id="CHEBI:61717"/>
        <label>2</label>
    </ligand>
</feature>
<reference evidence="13 14" key="1">
    <citation type="submission" date="2016-10" db="EMBL/GenBank/DDBJ databases">
        <authorList>
            <person name="Varghese N."/>
            <person name="Submissions S."/>
        </authorList>
    </citation>
    <scope>NUCLEOTIDE SEQUENCE [LARGE SCALE GENOMIC DNA]</scope>
    <source>
        <strain evidence="13 14">DSM 5563</strain>
    </source>
</reference>
<keyword evidence="4 10" id="KW-0479">Metal-binding</keyword>
<keyword evidence="5 11" id="KW-0732">Signal</keyword>
<comment type="caution">
    <text evidence="13">The sequence shown here is derived from an EMBL/GenBank/DDBJ whole genome shotgun (WGS) entry which is preliminary data.</text>
</comment>
<evidence type="ECO:0000256" key="9">
    <source>
        <dbReference type="PIRSR" id="PIRSR000018-50"/>
    </source>
</evidence>
<dbReference type="EMBL" id="FOLW01000017">
    <property type="protein sequence ID" value="SFD41961.1"/>
    <property type="molecule type" value="Genomic_DNA"/>
</dbReference>
<dbReference type="Pfam" id="PF00034">
    <property type="entry name" value="Cytochrom_C"/>
    <property type="match status" value="2"/>
</dbReference>
<protein>
    <submittedName>
        <fullName evidence="13">Cytochrome c, mono-and diheme variants</fullName>
    </submittedName>
</protein>
<gene>
    <name evidence="13" type="ORF">SAMN02745723_11733</name>
</gene>
<feature type="binding site" description="covalent" evidence="9">
    <location>
        <position position="38"/>
    </location>
    <ligand>
        <name>heme c</name>
        <dbReference type="ChEBI" id="CHEBI:61717"/>
        <label>1</label>
    </ligand>
</feature>
<dbReference type="GO" id="GO:0009055">
    <property type="term" value="F:electron transfer activity"/>
    <property type="evidence" value="ECO:0007669"/>
    <property type="project" value="InterPro"/>
</dbReference>
<dbReference type="GO" id="GO:0005506">
    <property type="term" value="F:iron ion binding"/>
    <property type="evidence" value="ECO:0007669"/>
    <property type="project" value="InterPro"/>
</dbReference>
<dbReference type="SUPFAM" id="SSF46626">
    <property type="entry name" value="Cytochrome c"/>
    <property type="match status" value="3"/>
</dbReference>
<sequence>MKRTLLTILLCGGLQFQVQAQDVTKGEYLARAGDCVACHTAAGGKDFAGGRPMETPIGMIYSTNITPDPEFGIGNYSFDDFDLAMREGKTKDGRHLYPAMPYTAYAKLSEEDMRALYDYFMQGVTPEKVANRESDIPWPLSMRWPLGLWNGMFHENQRFVADSQRDADWNRGAYLVQGLGHCGACHTPRGLAFQEKAMTQTAPEFLSGAEIDGWYAPDIRGNKLSQSELVDLLKTGSSQHQSLAGPMAEVVTYSTQYLSDADLQSIAVYLNALPGDKAPEAKPAATLANYDEAQGLYQTYCSTCHGLDGKGVANVIPSLANNPAIVRDNALNLIHVVYSGADTPRTEGHISYKMPGYKGVISNQEMTDVLNYIRNSWGNSAPLVTLSEVNQATKDK</sequence>
<feature type="binding site" description="axial binding residue" evidence="10">
    <location>
        <position position="186"/>
    </location>
    <ligand>
        <name>heme c</name>
        <dbReference type="ChEBI" id="CHEBI:61717"/>
        <label>2</label>
    </ligand>
    <ligandPart>
        <name>Fe</name>
        <dbReference type="ChEBI" id="CHEBI:18248"/>
    </ligandPart>
</feature>
<evidence type="ECO:0000313" key="13">
    <source>
        <dbReference type="EMBL" id="SFD41961.1"/>
    </source>
</evidence>
<keyword evidence="6" id="KW-0677">Repeat</keyword>
<dbReference type="PANTHER" id="PTHR35008">
    <property type="entry name" value="BLL4482 PROTEIN-RELATED"/>
    <property type="match status" value="1"/>
</dbReference>
<evidence type="ECO:0000313" key="14">
    <source>
        <dbReference type="Proteomes" id="UP000226420"/>
    </source>
</evidence>
<feature type="binding site" description="covalent" evidence="9">
    <location>
        <position position="35"/>
    </location>
    <ligand>
        <name>heme c</name>
        <dbReference type="ChEBI" id="CHEBI:61717"/>
        <label>1</label>
    </ligand>
</feature>
<feature type="domain" description="Cytochrome c" evidence="12">
    <location>
        <begin position="21"/>
        <end position="124"/>
    </location>
</feature>
<proteinExistence type="predicted"/>
<feature type="binding site" description="axial binding residue" evidence="10">
    <location>
        <position position="39"/>
    </location>
    <ligand>
        <name>heme c</name>
        <dbReference type="ChEBI" id="CHEBI:61717"/>
        <label>1</label>
    </ligand>
    <ligandPart>
        <name>Fe</name>
        <dbReference type="ChEBI" id="CHEBI:18248"/>
    </ligandPart>
</feature>
<comment type="cofactor">
    <cofactor evidence="9">
        <name>heme c</name>
        <dbReference type="ChEBI" id="CHEBI:61717"/>
    </cofactor>
    <text evidence="9">Binds 3 heme c groups covalently per subunit.</text>
</comment>
<evidence type="ECO:0000256" key="4">
    <source>
        <dbReference type="ARBA" id="ARBA00022723"/>
    </source>
</evidence>
<evidence type="ECO:0000256" key="7">
    <source>
        <dbReference type="ARBA" id="ARBA00023004"/>
    </source>
</evidence>
<evidence type="ECO:0000256" key="10">
    <source>
        <dbReference type="PIRSR" id="PIRSR000018-51"/>
    </source>
</evidence>
<dbReference type="AlphaFoldDB" id="A0AAJ4WDJ2"/>
<dbReference type="Gene3D" id="1.10.760.10">
    <property type="entry name" value="Cytochrome c-like domain"/>
    <property type="match status" value="2"/>
</dbReference>
<feature type="chain" id="PRO_5042539621" evidence="11">
    <location>
        <begin position="21"/>
        <end position="396"/>
    </location>
</feature>
<dbReference type="PROSITE" id="PS51007">
    <property type="entry name" value="CYTC"/>
    <property type="match status" value="3"/>
</dbReference>
<evidence type="ECO:0000259" key="12">
    <source>
        <dbReference type="PROSITE" id="PS51007"/>
    </source>
</evidence>
<comment type="subcellular location">
    <subcellularLocation>
        <location evidence="1">Cell membrane</location>
    </subcellularLocation>
</comment>
<dbReference type="GO" id="GO:0020037">
    <property type="term" value="F:heme binding"/>
    <property type="evidence" value="ECO:0007669"/>
    <property type="project" value="InterPro"/>
</dbReference>
<keyword evidence="2" id="KW-1003">Cell membrane</keyword>
<keyword evidence="7 10" id="KW-0408">Iron</keyword>
<dbReference type="GO" id="GO:0005886">
    <property type="term" value="C:plasma membrane"/>
    <property type="evidence" value="ECO:0007669"/>
    <property type="project" value="UniProtKB-SubCell"/>
</dbReference>
<evidence type="ECO:0000256" key="1">
    <source>
        <dbReference type="ARBA" id="ARBA00004236"/>
    </source>
</evidence>
<feature type="binding site" description="axial binding residue" evidence="10">
    <location>
        <position position="305"/>
    </location>
    <ligand>
        <name>heme c</name>
        <dbReference type="ChEBI" id="CHEBI:61717"/>
        <label>3</label>
    </ligand>
    <ligandPart>
        <name>Fe</name>
        <dbReference type="ChEBI" id="CHEBI:18248"/>
    </ligandPart>
</feature>
<feature type="binding site" description="covalent" evidence="9">
    <location>
        <position position="301"/>
    </location>
    <ligand>
        <name>heme c</name>
        <dbReference type="ChEBI" id="CHEBI:61717"/>
        <label>3</label>
    </ligand>
</feature>
<dbReference type="PANTHER" id="PTHR35008:SF8">
    <property type="entry name" value="ALCOHOL DEHYDROGENASE CYTOCHROME C SUBUNIT"/>
    <property type="match status" value="1"/>
</dbReference>
<evidence type="ECO:0000256" key="6">
    <source>
        <dbReference type="ARBA" id="ARBA00022737"/>
    </source>
</evidence>
<accession>A0AAJ4WDJ2</accession>
<keyword evidence="8" id="KW-0472">Membrane</keyword>
<name>A0AAJ4WDJ2_9GAMM</name>